<proteinExistence type="predicted"/>
<comment type="caution">
    <text evidence="2">The sequence shown here is derived from an EMBL/GenBank/DDBJ whole genome shotgun (WGS) entry which is preliminary data.</text>
</comment>
<keyword evidence="3" id="KW-1185">Reference proteome</keyword>
<reference evidence="2 3" key="1">
    <citation type="submission" date="2022-06" db="EMBL/GenBank/DDBJ databases">
        <title>Genomic Encyclopedia of Archaeal and Bacterial Type Strains, Phase II (KMG-II): from individual species to whole genera.</title>
        <authorList>
            <person name="Goeker M."/>
        </authorList>
    </citation>
    <scope>NUCLEOTIDE SEQUENCE [LARGE SCALE GENOMIC DNA]</scope>
    <source>
        <strain evidence="2 3">DSM 45037</strain>
    </source>
</reference>
<dbReference type="PANTHER" id="PTHR12993:SF26">
    <property type="entry name" value="1D-MYO-INOSITOL 2-ACETAMIDO-2-DEOXY-ALPHA-D-GLUCOPYRANOSIDE DEACETYLASE"/>
    <property type="match status" value="1"/>
</dbReference>
<dbReference type="Proteomes" id="UP001205740">
    <property type="component" value="Unassembled WGS sequence"/>
</dbReference>
<dbReference type="InterPro" id="IPR003737">
    <property type="entry name" value="GlcNAc_PI_deacetylase-related"/>
</dbReference>
<dbReference type="EMBL" id="JAMTCG010000001">
    <property type="protein sequence ID" value="MCP2159460.1"/>
    <property type="molecule type" value="Genomic_DNA"/>
</dbReference>
<evidence type="ECO:0000313" key="3">
    <source>
        <dbReference type="Proteomes" id="UP001205740"/>
    </source>
</evidence>
<sequence>MPPGSVMFVHAHPDDESLWTGGTIARLADAGATLSTLCLTWADGTKRHAELQRALAALGAPPATALGYADRGFADSAPGAPRLCDADFDVVVMQVAGAIRTHRPDVVVTYDAYGVYGHPDHIRTNRVTLAAVDAAATSSIYPDAGLAWQVRSAYLTTVPTSTMEAIRRRIGTDPDAPPAGTPDEDIDLSVDVADWVDRKWSAIVEHRSEMDRSTALKALLALDEETRRRLLRVEYYLRRDLVPGGCALVVEPG</sequence>
<keyword evidence="1" id="KW-0862">Zinc</keyword>
<dbReference type="Pfam" id="PF02585">
    <property type="entry name" value="PIG-L"/>
    <property type="match status" value="1"/>
</dbReference>
<dbReference type="PANTHER" id="PTHR12993">
    <property type="entry name" value="N-ACETYLGLUCOSAMINYL-PHOSPHATIDYLINOSITOL DE-N-ACETYLASE-RELATED"/>
    <property type="match status" value="1"/>
</dbReference>
<dbReference type="SUPFAM" id="SSF102588">
    <property type="entry name" value="LmbE-like"/>
    <property type="match status" value="1"/>
</dbReference>
<dbReference type="InterPro" id="IPR024078">
    <property type="entry name" value="LmbE-like_dom_sf"/>
</dbReference>
<evidence type="ECO:0000256" key="1">
    <source>
        <dbReference type="ARBA" id="ARBA00022833"/>
    </source>
</evidence>
<gene>
    <name evidence="2" type="ORF">LX12_000624</name>
</gene>
<protein>
    <submittedName>
        <fullName evidence="2">N-acetyl-1-D-myo-inositol-2-amino-2-deoxy-alpha-D-glucopyranoside deacetylase</fullName>
    </submittedName>
</protein>
<organism evidence="2 3">
    <name type="scientific">Williamsia serinedens</name>
    <dbReference type="NCBI Taxonomy" id="391736"/>
    <lineage>
        <taxon>Bacteria</taxon>
        <taxon>Bacillati</taxon>
        <taxon>Actinomycetota</taxon>
        <taxon>Actinomycetes</taxon>
        <taxon>Mycobacteriales</taxon>
        <taxon>Nocardiaceae</taxon>
        <taxon>Williamsia</taxon>
    </lineage>
</organism>
<dbReference type="Gene3D" id="3.40.50.10320">
    <property type="entry name" value="LmbE-like"/>
    <property type="match status" value="1"/>
</dbReference>
<name>A0ABT1GYJ6_9NOCA</name>
<accession>A0ABT1GYJ6</accession>
<evidence type="ECO:0000313" key="2">
    <source>
        <dbReference type="EMBL" id="MCP2159460.1"/>
    </source>
</evidence>